<organism evidence="2 3">
    <name type="scientific">Helicobacter pylori GAM265BSii</name>
    <dbReference type="NCBI Taxonomy" id="1159049"/>
    <lineage>
        <taxon>Bacteria</taxon>
        <taxon>Pseudomonadati</taxon>
        <taxon>Campylobacterota</taxon>
        <taxon>Epsilonproteobacteria</taxon>
        <taxon>Campylobacterales</taxon>
        <taxon>Helicobacteraceae</taxon>
        <taxon>Helicobacter</taxon>
    </lineage>
</organism>
<keyword evidence="1" id="KW-0472">Membrane</keyword>
<dbReference type="AlphaFoldDB" id="M3PUT8"/>
<protein>
    <submittedName>
        <fullName evidence="2">Uncharacterized protein</fullName>
    </submittedName>
</protein>
<reference evidence="2 3" key="1">
    <citation type="submission" date="2012-12" db="EMBL/GenBank/DDBJ databases">
        <authorList>
            <person name="Weinstock G."/>
            <person name="Sodergren E."/>
            <person name="Lobos E.A."/>
            <person name="Fulton L."/>
            <person name="Fulton R."/>
            <person name="Courtney L."/>
            <person name="Fronick C."/>
            <person name="O'Laughlin M."/>
            <person name="Godfrey J."/>
            <person name="Wilson R.M."/>
            <person name="Miner T."/>
            <person name="Farmer C."/>
            <person name="Delehaunty K."/>
            <person name="Cordes M."/>
            <person name="Minx P."/>
            <person name="Tomlinson C."/>
            <person name="Chen J."/>
            <person name="Wollam A."/>
            <person name="Pepin K.H."/>
            <person name="Bhonagiri V."/>
            <person name="Zhang X."/>
            <person name="Suruliraj S."/>
            <person name="Antonio M."/>
            <person name="Secka O."/>
            <person name="Thomas J."/>
            <person name="Warren W."/>
            <person name="Mitreva M."/>
            <person name="Mardis E.R."/>
            <person name="Wilson R.K."/>
        </authorList>
    </citation>
    <scope>NUCLEOTIDE SEQUENCE [LARGE SCALE GENOMIC DNA]</scope>
    <source>
        <strain evidence="2 3">GAM265BSii</strain>
    </source>
</reference>
<evidence type="ECO:0000313" key="3">
    <source>
        <dbReference type="Proteomes" id="UP000011872"/>
    </source>
</evidence>
<dbReference type="Proteomes" id="UP000011872">
    <property type="component" value="Unassembled WGS sequence"/>
</dbReference>
<evidence type="ECO:0000256" key="1">
    <source>
        <dbReference type="SAM" id="Phobius"/>
    </source>
</evidence>
<comment type="caution">
    <text evidence="2">The sequence shown here is derived from an EMBL/GenBank/DDBJ whole genome shotgun (WGS) entry which is preliminary data.</text>
</comment>
<name>M3PUT8_HELPX</name>
<keyword evidence="1" id="KW-0812">Transmembrane</keyword>
<feature type="transmembrane region" description="Helical" evidence="1">
    <location>
        <begin position="20"/>
        <end position="39"/>
    </location>
</feature>
<dbReference type="HOGENOM" id="CLU_212671_0_0_7"/>
<dbReference type="EMBL" id="APDY01000048">
    <property type="protein sequence ID" value="EMH28648.1"/>
    <property type="molecule type" value="Genomic_DNA"/>
</dbReference>
<proteinExistence type="predicted"/>
<evidence type="ECO:0000313" key="2">
    <source>
        <dbReference type="EMBL" id="EMH28648.1"/>
    </source>
</evidence>
<keyword evidence="1" id="KW-1133">Transmembrane helix</keyword>
<sequence>MLFKFFSFELKRLFEWVCSPFLSLQLSFFIFSLLMKLIFRSILVK</sequence>
<accession>M3PUT8</accession>
<gene>
    <name evidence="2" type="ORF">HMPREF1421_00815</name>
</gene>